<reference evidence="2 3" key="1">
    <citation type="submission" date="2018-08" db="EMBL/GenBank/DDBJ databases">
        <title>Draft genome sequence of Psychrilyobacter sp. strain SD5 isolated from Black Sea water.</title>
        <authorList>
            <person name="Yadav S."/>
            <person name="Villanueva L."/>
            <person name="Damste J.S.S."/>
        </authorList>
    </citation>
    <scope>NUCLEOTIDE SEQUENCE [LARGE SCALE GENOMIC DNA]</scope>
    <source>
        <strain evidence="2 3">SD5</strain>
    </source>
</reference>
<evidence type="ECO:0000259" key="1">
    <source>
        <dbReference type="Pfam" id="PF01966"/>
    </source>
</evidence>
<dbReference type="Proteomes" id="UP000263486">
    <property type="component" value="Unassembled WGS sequence"/>
</dbReference>
<feature type="domain" description="HD" evidence="1">
    <location>
        <begin position="36"/>
        <end position="162"/>
    </location>
</feature>
<proteinExistence type="predicted"/>
<dbReference type="Pfam" id="PF01966">
    <property type="entry name" value="HD"/>
    <property type="match status" value="1"/>
</dbReference>
<organism evidence="2 3">
    <name type="scientific">Psychrilyobacter piezotolerans</name>
    <dbReference type="NCBI Taxonomy" id="2293438"/>
    <lineage>
        <taxon>Bacteria</taxon>
        <taxon>Fusobacteriati</taxon>
        <taxon>Fusobacteriota</taxon>
        <taxon>Fusobacteriia</taxon>
        <taxon>Fusobacteriales</taxon>
        <taxon>Fusobacteriaceae</taxon>
        <taxon>Psychrilyobacter</taxon>
    </lineage>
</organism>
<evidence type="ECO:0000313" key="3">
    <source>
        <dbReference type="Proteomes" id="UP000263486"/>
    </source>
</evidence>
<dbReference type="InterPro" id="IPR006674">
    <property type="entry name" value="HD_domain"/>
</dbReference>
<comment type="caution">
    <text evidence="2">The sequence shown here is derived from an EMBL/GenBank/DDBJ whole genome shotgun (WGS) entry which is preliminary data.</text>
</comment>
<evidence type="ECO:0000313" key="2">
    <source>
        <dbReference type="EMBL" id="REI43319.1"/>
    </source>
</evidence>
<sequence length="277" mass="31651">MQNINKKAKEYINILLGFPVIGQLKEMEDLGVSVTTHTYDVLEIAIRDLKKSYRNLKRAGEELDLFAMLVGIIIHDTSKASLRAGGDSILSHSQVMLKKPDRIRKEATGILKKMEEETGLVLDANTERKIVHIVLSHHGRWGRVTPSTKEALMVHKADEYSAKYHRINPIGADKIVELMAKGHSLDDIKEKLDCTSGIIKDRLKRAKVELKLKTNKQLLSYYNANKKIVIGDEFFIKRITETEELIRKVDKIGFETLVKQCELFNHFNDNQIFDRGL</sequence>
<accession>A0ABX9KL90</accession>
<dbReference type="Gene3D" id="1.10.3210.10">
    <property type="entry name" value="Hypothetical protein af1432"/>
    <property type="match status" value="1"/>
</dbReference>
<gene>
    <name evidence="2" type="ORF">DYH56_01290</name>
</gene>
<dbReference type="EMBL" id="QUAJ01000001">
    <property type="protein sequence ID" value="REI43319.1"/>
    <property type="molecule type" value="Genomic_DNA"/>
</dbReference>
<dbReference type="RefSeq" id="WP_114641038.1">
    <property type="nucleotide sequence ID" value="NZ_JAACIO010000001.1"/>
</dbReference>
<protein>
    <submittedName>
        <fullName evidence="2">HD domain-containing protein</fullName>
    </submittedName>
</protein>
<keyword evidence="3" id="KW-1185">Reference proteome</keyword>
<name>A0ABX9KL90_9FUSO</name>
<dbReference type="SUPFAM" id="SSF109604">
    <property type="entry name" value="HD-domain/PDEase-like"/>
    <property type="match status" value="1"/>
</dbReference>